<protein>
    <submittedName>
        <fullName evidence="3">Reverse transcriptase domain-containing protein</fullName>
    </submittedName>
</protein>
<feature type="region of interest" description="Disordered" evidence="1">
    <location>
        <begin position="57"/>
        <end position="82"/>
    </location>
</feature>
<dbReference type="SUPFAM" id="SSF53098">
    <property type="entry name" value="Ribonuclease H-like"/>
    <property type="match status" value="1"/>
</dbReference>
<gene>
    <name evidence="3" type="ORF">Tco_1029674</name>
</gene>
<dbReference type="Proteomes" id="UP001151760">
    <property type="component" value="Unassembled WGS sequence"/>
</dbReference>
<keyword evidence="3" id="KW-0548">Nucleotidyltransferase</keyword>
<feature type="compositionally biased region" description="Basic and acidic residues" evidence="1">
    <location>
        <begin position="14"/>
        <end position="23"/>
    </location>
</feature>
<keyword evidence="3" id="KW-0695">RNA-directed DNA polymerase</keyword>
<keyword evidence="3" id="KW-0808">Transferase</keyword>
<feature type="compositionally biased region" description="Polar residues" evidence="1">
    <location>
        <begin position="1"/>
        <end position="11"/>
    </location>
</feature>
<feature type="compositionally biased region" description="Polar residues" evidence="1">
    <location>
        <begin position="27"/>
        <end position="36"/>
    </location>
</feature>
<evidence type="ECO:0000313" key="4">
    <source>
        <dbReference type="Proteomes" id="UP001151760"/>
    </source>
</evidence>
<dbReference type="InterPro" id="IPR008906">
    <property type="entry name" value="HATC_C_dom"/>
</dbReference>
<accession>A0ABQ5G5M6</accession>
<comment type="caution">
    <text evidence="3">The sequence shown here is derived from an EMBL/GenBank/DDBJ whole genome shotgun (WGS) entry which is preliminary data.</text>
</comment>
<reference evidence="3" key="1">
    <citation type="journal article" date="2022" name="Int. J. Mol. Sci.">
        <title>Draft Genome of Tanacetum Coccineum: Genomic Comparison of Closely Related Tanacetum-Family Plants.</title>
        <authorList>
            <person name="Yamashiro T."/>
            <person name="Shiraishi A."/>
            <person name="Nakayama K."/>
            <person name="Satake H."/>
        </authorList>
    </citation>
    <scope>NUCLEOTIDE SEQUENCE</scope>
</reference>
<dbReference type="EMBL" id="BQNB010018072">
    <property type="protein sequence ID" value="GJT70388.1"/>
    <property type="molecule type" value="Genomic_DNA"/>
</dbReference>
<organism evidence="3 4">
    <name type="scientific">Tanacetum coccineum</name>
    <dbReference type="NCBI Taxonomy" id="301880"/>
    <lineage>
        <taxon>Eukaryota</taxon>
        <taxon>Viridiplantae</taxon>
        <taxon>Streptophyta</taxon>
        <taxon>Embryophyta</taxon>
        <taxon>Tracheophyta</taxon>
        <taxon>Spermatophyta</taxon>
        <taxon>Magnoliopsida</taxon>
        <taxon>eudicotyledons</taxon>
        <taxon>Gunneridae</taxon>
        <taxon>Pentapetalae</taxon>
        <taxon>asterids</taxon>
        <taxon>campanulids</taxon>
        <taxon>Asterales</taxon>
        <taxon>Asteraceae</taxon>
        <taxon>Asteroideae</taxon>
        <taxon>Anthemideae</taxon>
        <taxon>Anthemidinae</taxon>
        <taxon>Tanacetum</taxon>
    </lineage>
</organism>
<evidence type="ECO:0000313" key="3">
    <source>
        <dbReference type="EMBL" id="GJT70388.1"/>
    </source>
</evidence>
<sequence length="617" mass="70582">MNSKITTSSSPPKVVERETEVTKDTMPPTNNGSTEDVQPPIVQVENHVPISELVVDPVSAPMPNPKPSILYPSRRNNERRREKANDQIEKFYEIFKDLSFEISLTDALILMPKFASTLKALIGNKEKLSEMARTPLNEHCSGETTPKRKSADVGWEFRYLADPKHIDKGDVTACEKSTTEQKLKCRNALNEVKLKKKNKQAVDDALRSEVNIDSNEMVDLDEMEYSFGDLKLPTRFGPLDRFTTVEDCSGWGEKQTIGGLPRFKKTLDQAKRLTIFIYAHHKTLALMRHFTKKRDIVRPGVTRFASAFLTLQSLAKKKAQLRQVFTSDKWEKFKVLRMVDADWKPSMGFIYGELKKAKQEIMDALNNNEKSYAPILDIISRKASGRLDTALHMSAYVLNPYYLYNDLEVQKDDDLNDAIVELVETLFGEDYNMQNQITLHEFPMYKGKLEKFGRTVAIKGCEVNDEKYDPALWWSMYGGSTPNLKKIAMRILSLTTSSSGCERNWSTFEGVHTKKRNRLDATKMSNLVYVQFYCNLDGGRQKRKTRDHEVLLAQEAGEAQEWIVEGEVYEDRVEAGLPRETVSDDIGTRTSARLRELYEEEFESEGEVLNVQLDEES</sequence>
<dbReference type="PANTHER" id="PTHR32166:SF123">
    <property type="entry name" value="BED-TYPE DOMAIN-CONTAINING PROTEIN"/>
    <property type="match status" value="1"/>
</dbReference>
<evidence type="ECO:0000259" key="2">
    <source>
        <dbReference type="Pfam" id="PF05699"/>
    </source>
</evidence>
<dbReference type="Pfam" id="PF05699">
    <property type="entry name" value="Dimer_Tnp_hAT"/>
    <property type="match status" value="1"/>
</dbReference>
<proteinExistence type="predicted"/>
<feature type="region of interest" description="Disordered" evidence="1">
    <location>
        <begin position="1"/>
        <end position="40"/>
    </location>
</feature>
<evidence type="ECO:0000256" key="1">
    <source>
        <dbReference type="SAM" id="MobiDB-lite"/>
    </source>
</evidence>
<feature type="domain" description="HAT C-terminal dimerisation" evidence="2">
    <location>
        <begin position="466"/>
        <end position="531"/>
    </location>
</feature>
<keyword evidence="4" id="KW-1185">Reference proteome</keyword>
<dbReference type="GO" id="GO:0003964">
    <property type="term" value="F:RNA-directed DNA polymerase activity"/>
    <property type="evidence" value="ECO:0007669"/>
    <property type="project" value="UniProtKB-KW"/>
</dbReference>
<dbReference type="PANTHER" id="PTHR32166">
    <property type="entry name" value="OSJNBA0013A04.12 PROTEIN"/>
    <property type="match status" value="1"/>
</dbReference>
<reference evidence="3" key="2">
    <citation type="submission" date="2022-01" db="EMBL/GenBank/DDBJ databases">
        <authorList>
            <person name="Yamashiro T."/>
            <person name="Shiraishi A."/>
            <person name="Satake H."/>
            <person name="Nakayama K."/>
        </authorList>
    </citation>
    <scope>NUCLEOTIDE SEQUENCE</scope>
</reference>
<name>A0ABQ5G5M6_9ASTR</name>
<dbReference type="InterPro" id="IPR012337">
    <property type="entry name" value="RNaseH-like_sf"/>
</dbReference>